<gene>
    <name evidence="1" type="ORF">S12H4_24715</name>
</gene>
<dbReference type="AlphaFoldDB" id="X1SNK3"/>
<proteinExistence type="predicted"/>
<accession>X1SNK3</accession>
<reference evidence="1" key="1">
    <citation type="journal article" date="2014" name="Front. Microbiol.">
        <title>High frequency of phylogenetically diverse reductive dehalogenase-homologous genes in deep subseafloor sedimentary metagenomes.</title>
        <authorList>
            <person name="Kawai M."/>
            <person name="Futagami T."/>
            <person name="Toyoda A."/>
            <person name="Takaki Y."/>
            <person name="Nishi S."/>
            <person name="Hori S."/>
            <person name="Arai W."/>
            <person name="Tsubouchi T."/>
            <person name="Morono Y."/>
            <person name="Uchiyama I."/>
            <person name="Ito T."/>
            <person name="Fujiyama A."/>
            <person name="Inagaki F."/>
            <person name="Takami H."/>
        </authorList>
    </citation>
    <scope>NUCLEOTIDE SEQUENCE</scope>
    <source>
        <strain evidence="1">Expedition CK06-06</strain>
    </source>
</reference>
<name>X1SNK3_9ZZZZ</name>
<feature type="non-terminal residue" evidence="1">
    <location>
        <position position="1"/>
    </location>
</feature>
<sequence length="140" mass="15975">QQTSWNTYLNLEAEYTQECGQRLTISNRKVSHLGFWLRHYAGASGDITFGIRRVSDNSEIMTKKWGDAGDLTTTPTYYEVEFDTPTTVNEEVRLFCRFVGPGTNLDVLFAKQNTNVKADELLTDYYDASWHDLPAEDAGY</sequence>
<dbReference type="EMBL" id="BARW01013516">
    <property type="protein sequence ID" value="GAI80731.1"/>
    <property type="molecule type" value="Genomic_DNA"/>
</dbReference>
<evidence type="ECO:0000313" key="1">
    <source>
        <dbReference type="EMBL" id="GAI80731.1"/>
    </source>
</evidence>
<feature type="non-terminal residue" evidence="1">
    <location>
        <position position="140"/>
    </location>
</feature>
<comment type="caution">
    <text evidence="1">The sequence shown here is derived from an EMBL/GenBank/DDBJ whole genome shotgun (WGS) entry which is preliminary data.</text>
</comment>
<protein>
    <submittedName>
        <fullName evidence="1">Uncharacterized protein</fullName>
    </submittedName>
</protein>
<organism evidence="1">
    <name type="scientific">marine sediment metagenome</name>
    <dbReference type="NCBI Taxonomy" id="412755"/>
    <lineage>
        <taxon>unclassified sequences</taxon>
        <taxon>metagenomes</taxon>
        <taxon>ecological metagenomes</taxon>
    </lineage>
</organism>